<dbReference type="PANTHER" id="PTHR33639:SF2">
    <property type="entry name" value="DUF393 DOMAIN-CONTAINING PROTEIN"/>
    <property type="match status" value="1"/>
</dbReference>
<dbReference type="Pfam" id="PF04134">
    <property type="entry name" value="DCC1-like"/>
    <property type="match status" value="1"/>
</dbReference>
<accession>A0A7S3E3L4</accession>
<name>A0A7S3E3L4_9CHLO</name>
<protein>
    <recommendedName>
        <fullName evidence="2">Thiol-disulfide oxidoreductase DCC</fullName>
    </recommendedName>
</protein>
<dbReference type="EMBL" id="HBHU01010152">
    <property type="protein sequence ID" value="CAE0023747.1"/>
    <property type="molecule type" value="Transcribed_RNA"/>
</dbReference>
<reference evidence="1" key="1">
    <citation type="submission" date="2021-01" db="EMBL/GenBank/DDBJ databases">
        <authorList>
            <person name="Corre E."/>
            <person name="Pelletier E."/>
            <person name="Niang G."/>
            <person name="Scheremetjew M."/>
            <person name="Finn R."/>
            <person name="Kale V."/>
            <person name="Holt S."/>
            <person name="Cochrane G."/>
            <person name="Meng A."/>
            <person name="Brown T."/>
            <person name="Cohen L."/>
        </authorList>
    </citation>
    <scope>NUCLEOTIDE SEQUENCE</scope>
    <source>
        <strain evidence="1">RCC856</strain>
    </source>
</reference>
<gene>
    <name evidence="1" type="ORF">CLAU1311_LOCUS6621</name>
</gene>
<dbReference type="GO" id="GO:0015035">
    <property type="term" value="F:protein-disulfide reductase activity"/>
    <property type="evidence" value="ECO:0007669"/>
    <property type="project" value="InterPro"/>
</dbReference>
<sequence length="221" mass="23768">MARALPDGRLKRAVVAAASQGGFTAGGRSPSRGAAAHPRRVVVGMGRKNVAGAEARGRFAAEPARAAFSDSASTSSAASGPGDKYFAKDKRPIILFDGVCNLCNGGVNFVLQWDSASKLRFAALQSEAGQNLLERSNRRRDDISSIVLVEESGSFIKSEAVLKIATYLSVPFPILAQFFFPLPLFVRDTVYDGVAANRYTFFGQTKECRIGDTSYSDRFVE</sequence>
<evidence type="ECO:0008006" key="2">
    <source>
        <dbReference type="Google" id="ProtNLM"/>
    </source>
</evidence>
<proteinExistence type="predicted"/>
<dbReference type="PANTHER" id="PTHR33639">
    <property type="entry name" value="THIOL-DISULFIDE OXIDOREDUCTASE DCC"/>
    <property type="match status" value="1"/>
</dbReference>
<dbReference type="InterPro" id="IPR052927">
    <property type="entry name" value="DCC_oxidoreductase"/>
</dbReference>
<evidence type="ECO:0000313" key="1">
    <source>
        <dbReference type="EMBL" id="CAE0023747.1"/>
    </source>
</evidence>
<dbReference type="AlphaFoldDB" id="A0A7S3E3L4"/>
<organism evidence="1">
    <name type="scientific">Chloropicon laureae</name>
    <dbReference type="NCBI Taxonomy" id="464258"/>
    <lineage>
        <taxon>Eukaryota</taxon>
        <taxon>Viridiplantae</taxon>
        <taxon>Chlorophyta</taxon>
        <taxon>Chloropicophyceae</taxon>
        <taxon>Chloropicales</taxon>
        <taxon>Chloropicaceae</taxon>
        <taxon>Chloropicon</taxon>
    </lineage>
</organism>
<dbReference type="InterPro" id="IPR007263">
    <property type="entry name" value="DCC1-like"/>
</dbReference>